<feature type="domain" description="WD repeat-containing protein 75 second beta-propeller" evidence="9">
    <location>
        <begin position="110"/>
        <end position="365"/>
    </location>
</feature>
<dbReference type="RefSeq" id="XP_012898836.1">
    <property type="nucleotide sequence ID" value="XM_013043382.1"/>
</dbReference>
<dbReference type="PANTHER" id="PTHR44215:SF1">
    <property type="entry name" value="WD REPEAT-CONTAINING PROTEIN 75"/>
    <property type="match status" value="1"/>
</dbReference>
<evidence type="ECO:0000313" key="10">
    <source>
        <dbReference type="EMBL" id="CBK24788.2"/>
    </source>
</evidence>
<organism evidence="10">
    <name type="scientific">Blastocystis hominis</name>
    <dbReference type="NCBI Taxonomy" id="12968"/>
    <lineage>
        <taxon>Eukaryota</taxon>
        <taxon>Sar</taxon>
        <taxon>Stramenopiles</taxon>
        <taxon>Bigyra</taxon>
        <taxon>Opalozoa</taxon>
        <taxon>Opalinata</taxon>
        <taxon>Blastocystidae</taxon>
        <taxon>Blastocystis</taxon>
    </lineage>
</organism>
<evidence type="ECO:0000256" key="7">
    <source>
        <dbReference type="ARBA" id="ARBA00023242"/>
    </source>
</evidence>
<keyword evidence="2" id="KW-0690">Ribosome biogenesis</keyword>
<feature type="compositionally biased region" description="Basic and acidic residues" evidence="8">
    <location>
        <begin position="413"/>
        <end position="429"/>
    </location>
</feature>
<dbReference type="EMBL" id="FN668689">
    <property type="protein sequence ID" value="CBK24788.2"/>
    <property type="molecule type" value="Genomic_DNA"/>
</dbReference>
<dbReference type="PANTHER" id="PTHR44215">
    <property type="entry name" value="WD REPEAT-CONTAINING PROTEIN 75"/>
    <property type="match status" value="1"/>
</dbReference>
<evidence type="ECO:0000256" key="3">
    <source>
        <dbReference type="ARBA" id="ARBA00022552"/>
    </source>
</evidence>
<gene>
    <name evidence="10" type="ORF">GSBLH_T00004477001</name>
</gene>
<dbReference type="InterPro" id="IPR001680">
    <property type="entry name" value="WD40_rpt"/>
</dbReference>
<dbReference type="Gene3D" id="2.130.10.10">
    <property type="entry name" value="YVTN repeat-like/Quinoprotein amine dehydrogenase"/>
    <property type="match status" value="2"/>
</dbReference>
<dbReference type="GO" id="GO:0003723">
    <property type="term" value="F:RNA binding"/>
    <property type="evidence" value="ECO:0007669"/>
    <property type="project" value="InterPro"/>
</dbReference>
<keyword evidence="5" id="KW-0677">Repeat</keyword>
<dbReference type="GO" id="GO:0045943">
    <property type="term" value="P:positive regulation of transcription by RNA polymerase I"/>
    <property type="evidence" value="ECO:0007669"/>
    <property type="project" value="InterPro"/>
</dbReference>
<evidence type="ECO:0000259" key="9">
    <source>
        <dbReference type="Pfam" id="PF23769"/>
    </source>
</evidence>
<comment type="subcellular location">
    <subcellularLocation>
        <location evidence="1">Nucleus</location>
        <location evidence="1">Nucleolus</location>
    </subcellularLocation>
</comment>
<proteinExistence type="predicted"/>
<dbReference type="InterPro" id="IPR015943">
    <property type="entry name" value="WD40/YVTN_repeat-like_dom_sf"/>
</dbReference>
<dbReference type="OrthoDB" id="4096at2759"/>
<keyword evidence="4" id="KW-0853">WD repeat</keyword>
<dbReference type="GO" id="GO:2000234">
    <property type="term" value="P:positive regulation of rRNA processing"/>
    <property type="evidence" value="ECO:0007669"/>
    <property type="project" value="TreeGrafter"/>
</dbReference>
<keyword evidence="3" id="KW-0698">rRNA processing</keyword>
<dbReference type="GO" id="GO:0006364">
    <property type="term" value="P:rRNA processing"/>
    <property type="evidence" value="ECO:0007669"/>
    <property type="project" value="UniProtKB-KW"/>
</dbReference>
<evidence type="ECO:0000256" key="2">
    <source>
        <dbReference type="ARBA" id="ARBA00022517"/>
    </source>
</evidence>
<evidence type="ECO:0000256" key="4">
    <source>
        <dbReference type="ARBA" id="ARBA00022574"/>
    </source>
</evidence>
<dbReference type="InterPro" id="IPR036322">
    <property type="entry name" value="WD40_repeat_dom_sf"/>
</dbReference>
<dbReference type="InterPro" id="IPR053826">
    <property type="entry name" value="WDR75"/>
</dbReference>
<evidence type="ECO:0000256" key="8">
    <source>
        <dbReference type="SAM" id="MobiDB-lite"/>
    </source>
</evidence>
<sequence>MGVTLHWHAHPIRNLVFSMSGLLFSGGEEGTVVTWSPSSARPSFIPRVCSVIVGLCVSADGSRLFVAGKDNSIRFVETTQRTIQATIAGLALAGSNSVHRLETAVRFGVVFDARSQHLLFNTTSHLGQIQIYDPASDSGVFLLGDSRTDVSKTFWKDKKGSFRVDFVKISNNGEWLFVAQRWADVDGAELSLLLFWKRKPSGEWELFASVESPHHALITAMAAHPRRNELITTDLSGLVKVWELVEAGSEKDGNEAVSSDRRFTWSCTYQSKLCEESIRSVAYSQDGSVLAVAHDQTVSLFDSESKEGLVVLPCPSSLSTIKTVAFFQNSSLLLCVTDRHFFVWDTVSRQIMWMVAANVACAAANSDLFVEKSLFAITVRSSAPPSASSMDVEPAEPAEPSEPAEPIEATPNDDAKPSKAKKSGKESKGSKSQKASTIAKSGKERKNAAPSVEPTSESGSRECDAVLVFDPESSVPVVSVKLPTKVLAMTWGRESIREGRRMCLYCLTERGEVVKIVEGEAEKVPIRSQETKKASAFDEVFEVDKVEELANEMRVKEDYNDLINSKEFFAILNGPSHTLPPPTVLFQSFFDKVVGKK</sequence>
<evidence type="ECO:0000256" key="1">
    <source>
        <dbReference type="ARBA" id="ARBA00004604"/>
    </source>
</evidence>
<evidence type="ECO:0000313" key="11">
    <source>
        <dbReference type="Proteomes" id="UP000008312"/>
    </source>
</evidence>
<dbReference type="SMART" id="SM00320">
    <property type="entry name" value="WD40"/>
    <property type="match status" value="5"/>
</dbReference>
<dbReference type="GO" id="GO:0032040">
    <property type="term" value="C:small-subunit processome"/>
    <property type="evidence" value="ECO:0007669"/>
    <property type="project" value="InterPro"/>
</dbReference>
<dbReference type="InParanoid" id="D8M9P9"/>
<keyword evidence="6" id="KW-0804">Transcription</keyword>
<dbReference type="SUPFAM" id="SSF50978">
    <property type="entry name" value="WD40 repeat-like"/>
    <property type="match status" value="1"/>
</dbReference>
<reference evidence="10" key="1">
    <citation type="submission" date="2010-02" db="EMBL/GenBank/DDBJ databases">
        <title>Sequencing and annotation of the Blastocystis hominis genome.</title>
        <authorList>
            <person name="Wincker P."/>
        </authorList>
    </citation>
    <scope>NUCLEOTIDE SEQUENCE</scope>
    <source>
        <strain evidence="10">Singapore isolate B</strain>
    </source>
</reference>
<keyword evidence="11" id="KW-1185">Reference proteome</keyword>
<accession>D8M9P9</accession>
<dbReference type="InterPro" id="IPR057644">
    <property type="entry name" value="Beta-prop_WDR75_2nd"/>
</dbReference>
<evidence type="ECO:0000256" key="5">
    <source>
        <dbReference type="ARBA" id="ARBA00022737"/>
    </source>
</evidence>
<dbReference type="AlphaFoldDB" id="D8M9P9"/>
<name>D8M9P9_BLAHO</name>
<evidence type="ECO:0000256" key="6">
    <source>
        <dbReference type="ARBA" id="ARBA00023163"/>
    </source>
</evidence>
<keyword evidence="7" id="KW-0539">Nucleus</keyword>
<feature type="region of interest" description="Disordered" evidence="8">
    <location>
        <begin position="383"/>
        <end position="461"/>
    </location>
</feature>
<dbReference type="Proteomes" id="UP000008312">
    <property type="component" value="Unassembled WGS sequence"/>
</dbReference>
<protein>
    <recommendedName>
        <fullName evidence="9">WD repeat-containing protein 75 second beta-propeller domain-containing protein</fullName>
    </recommendedName>
</protein>
<dbReference type="Pfam" id="PF23769">
    <property type="entry name" value="Beta-prop_WDR75_2nd"/>
    <property type="match status" value="1"/>
</dbReference>
<dbReference type="GeneID" id="24921502"/>